<dbReference type="AlphaFoldDB" id="A0A8C7S2B1"/>
<reference evidence="2" key="2">
    <citation type="submission" date="2025-08" db="UniProtKB">
        <authorList>
            <consortium name="Ensembl"/>
        </authorList>
    </citation>
    <scope>IDENTIFICATION</scope>
</reference>
<feature type="region of interest" description="Disordered" evidence="1">
    <location>
        <begin position="180"/>
        <end position="246"/>
    </location>
</feature>
<evidence type="ECO:0008006" key="4">
    <source>
        <dbReference type="Google" id="ProtNLM"/>
    </source>
</evidence>
<feature type="compositionally biased region" description="Gly residues" evidence="1">
    <location>
        <begin position="199"/>
        <end position="218"/>
    </location>
</feature>
<accession>A0A8C7S2B1</accession>
<dbReference type="Proteomes" id="UP000694395">
    <property type="component" value="Chromosome 8"/>
</dbReference>
<organism evidence="2 3">
    <name type="scientific">Oncorhynchus mykiss</name>
    <name type="common">Rainbow trout</name>
    <name type="synonym">Salmo gairdneri</name>
    <dbReference type="NCBI Taxonomy" id="8022"/>
    <lineage>
        <taxon>Eukaryota</taxon>
        <taxon>Metazoa</taxon>
        <taxon>Chordata</taxon>
        <taxon>Craniata</taxon>
        <taxon>Vertebrata</taxon>
        <taxon>Euteleostomi</taxon>
        <taxon>Actinopterygii</taxon>
        <taxon>Neopterygii</taxon>
        <taxon>Teleostei</taxon>
        <taxon>Protacanthopterygii</taxon>
        <taxon>Salmoniformes</taxon>
        <taxon>Salmonidae</taxon>
        <taxon>Salmoninae</taxon>
        <taxon>Oncorhynchus</taxon>
    </lineage>
</organism>
<reference evidence="2" key="1">
    <citation type="submission" date="2020-07" db="EMBL/GenBank/DDBJ databases">
        <title>A long reads based de novo assembly of the rainbow trout Arlee double haploid line genome.</title>
        <authorList>
            <person name="Gao G."/>
            <person name="Palti Y."/>
        </authorList>
    </citation>
    <scope>NUCLEOTIDE SEQUENCE [LARGE SCALE GENOMIC DNA]</scope>
</reference>
<name>A0A8C7S2B1_ONCMY</name>
<dbReference type="SUPFAM" id="SSF54403">
    <property type="entry name" value="Cystatin/monellin"/>
    <property type="match status" value="1"/>
</dbReference>
<evidence type="ECO:0000256" key="1">
    <source>
        <dbReference type="SAM" id="MobiDB-lite"/>
    </source>
</evidence>
<dbReference type="GeneTree" id="ENSGT00970000196942"/>
<reference evidence="2" key="3">
    <citation type="submission" date="2025-09" db="UniProtKB">
        <authorList>
            <consortium name="Ensembl"/>
        </authorList>
    </citation>
    <scope>IDENTIFICATION</scope>
</reference>
<protein>
    <recommendedName>
        <fullName evidence="4">Cathelicidin-derived antimicrobial peptide 2</fullName>
    </recommendedName>
</protein>
<feature type="compositionally biased region" description="Polar residues" evidence="1">
    <location>
        <begin position="229"/>
        <end position="246"/>
    </location>
</feature>
<dbReference type="Pfam" id="PF00666">
    <property type="entry name" value="Cathelicidins"/>
    <property type="match status" value="1"/>
</dbReference>
<evidence type="ECO:0000313" key="2">
    <source>
        <dbReference type="Ensembl" id="ENSOMYP00000061365.2"/>
    </source>
</evidence>
<evidence type="ECO:0000313" key="3">
    <source>
        <dbReference type="Proteomes" id="UP000694395"/>
    </source>
</evidence>
<keyword evidence="3" id="KW-1185">Reference proteome</keyword>
<dbReference type="FunFam" id="3.10.450.10:FF:000023">
    <property type="entry name" value="cathelicidin antimicrobial peptide isoform X1"/>
    <property type="match status" value="1"/>
</dbReference>
<dbReference type="InterPro" id="IPR046350">
    <property type="entry name" value="Cystatin_sf"/>
</dbReference>
<gene>
    <name evidence="2" type="primary">LOC118936275</name>
</gene>
<feature type="compositionally biased region" description="Basic and acidic residues" evidence="1">
    <location>
        <begin position="183"/>
        <end position="198"/>
    </location>
</feature>
<proteinExistence type="predicted"/>
<dbReference type="Ensembl" id="ENSOMYT00000066808.2">
    <property type="protein sequence ID" value="ENSOMYP00000061365.2"/>
    <property type="gene ID" value="ENSOMYG00000054775.1"/>
</dbReference>
<dbReference type="Gene3D" id="3.10.450.10">
    <property type="match status" value="1"/>
</dbReference>
<sequence length="246" mass="27248">MTTCRQWFPKSLDCSTLGFPIRTRQTIKQRWFSELESDMKMKALVRSLLLLAVANLLVRGQTQTETRYEDIITAASNQLLPVEEQAFHPLLNQLEVETLNTEDVDQSEVSVRLSFPLQETLCSKAQGQQGQPCPLKKNGKRMMCSMEVRHPILEIGNTLNTDRSDISCEYMEAEVQKIRTRRGKDSGGPKMGRKDSKGGWRGRPGSGSRLGFGSGIAGASGVNHVGTLPASNSTTHPLDNCKISPQ</sequence>